<organism evidence="1 2">
    <name type="scientific">Desulfofundulus thermobenzoicus</name>
    <dbReference type="NCBI Taxonomy" id="29376"/>
    <lineage>
        <taxon>Bacteria</taxon>
        <taxon>Bacillati</taxon>
        <taxon>Bacillota</taxon>
        <taxon>Clostridia</taxon>
        <taxon>Eubacteriales</taxon>
        <taxon>Peptococcaceae</taxon>
        <taxon>Desulfofundulus</taxon>
    </lineage>
</organism>
<accession>A0A6N7ISZ6</accession>
<reference evidence="1 2" key="1">
    <citation type="submission" date="2019-10" db="EMBL/GenBank/DDBJ databases">
        <title>Comparative genomics of sulfur disproportionating microorganisms.</title>
        <authorList>
            <person name="Ward L.M."/>
            <person name="Bertran E."/>
            <person name="Johnston D."/>
        </authorList>
    </citation>
    <scope>NUCLEOTIDE SEQUENCE [LARGE SCALE GENOMIC DNA]</scope>
    <source>
        <strain evidence="1 2">DSM 14055</strain>
    </source>
</reference>
<evidence type="ECO:0000313" key="2">
    <source>
        <dbReference type="Proteomes" id="UP000441717"/>
    </source>
</evidence>
<name>A0A6N7ISZ6_9FIRM</name>
<comment type="caution">
    <text evidence="1">The sequence shown here is derived from an EMBL/GenBank/DDBJ whole genome shotgun (WGS) entry which is preliminary data.</text>
</comment>
<keyword evidence="2" id="KW-1185">Reference proteome</keyword>
<dbReference type="InterPro" id="IPR012349">
    <property type="entry name" value="Split_barrel_FMN-bd"/>
</dbReference>
<dbReference type="Gene3D" id="2.30.110.10">
    <property type="entry name" value="Electron Transport, Fmn-binding Protein, Chain A"/>
    <property type="match status" value="1"/>
</dbReference>
<gene>
    <name evidence="1" type="ORF">GFC01_13115</name>
</gene>
<proteinExistence type="predicted"/>
<dbReference type="RefSeq" id="WP_341473980.1">
    <property type="nucleotide sequence ID" value="NZ_WHYR01000041.1"/>
</dbReference>
<dbReference type="EMBL" id="WHYR01000041">
    <property type="protein sequence ID" value="MQL53180.1"/>
    <property type="molecule type" value="Genomic_DNA"/>
</dbReference>
<protein>
    <submittedName>
        <fullName evidence="1">Uncharacterized protein</fullName>
    </submittedName>
</protein>
<dbReference type="AlphaFoldDB" id="A0A6N7ISZ6"/>
<sequence>MGIELTPRMKNWIEALGVHVATATAKGYPTVIVAERCRVEKNIIRIPITARQKDQIAGNLAENKNVAVAPGQLGAVRAPYQFKGKGKIEENELVVDVEQIYCTKPGAEAGLRLDVMGYEKMKDFEESRWKDIIPPGAK</sequence>
<dbReference type="Proteomes" id="UP000441717">
    <property type="component" value="Unassembled WGS sequence"/>
</dbReference>
<evidence type="ECO:0000313" key="1">
    <source>
        <dbReference type="EMBL" id="MQL53180.1"/>
    </source>
</evidence>